<feature type="compositionally biased region" description="Low complexity" evidence="1">
    <location>
        <begin position="73"/>
        <end position="84"/>
    </location>
</feature>
<accession>A0A426ZXP7</accession>
<dbReference type="AlphaFoldDB" id="A0A426ZXP7"/>
<feature type="non-terminal residue" evidence="2">
    <location>
        <position position="1"/>
    </location>
</feature>
<evidence type="ECO:0000313" key="3">
    <source>
        <dbReference type="Proteomes" id="UP000287651"/>
    </source>
</evidence>
<protein>
    <submittedName>
        <fullName evidence="2">Uncharacterized protein</fullName>
    </submittedName>
</protein>
<dbReference type="Proteomes" id="UP000287651">
    <property type="component" value="Unassembled WGS sequence"/>
</dbReference>
<comment type="caution">
    <text evidence="2">The sequence shown here is derived from an EMBL/GenBank/DDBJ whole genome shotgun (WGS) entry which is preliminary data.</text>
</comment>
<feature type="region of interest" description="Disordered" evidence="1">
    <location>
        <begin position="73"/>
        <end position="103"/>
    </location>
</feature>
<evidence type="ECO:0000256" key="1">
    <source>
        <dbReference type="SAM" id="MobiDB-lite"/>
    </source>
</evidence>
<proteinExistence type="predicted"/>
<name>A0A426ZXP7_ENSVE</name>
<dbReference type="EMBL" id="AMZH03004604">
    <property type="protein sequence ID" value="RRT68720.1"/>
    <property type="molecule type" value="Genomic_DNA"/>
</dbReference>
<reference evidence="2 3" key="1">
    <citation type="journal article" date="2014" name="Agronomy (Basel)">
        <title>A Draft Genome Sequence for Ensete ventricosum, the Drought-Tolerant Tree Against Hunger.</title>
        <authorList>
            <person name="Harrison J."/>
            <person name="Moore K.A."/>
            <person name="Paszkiewicz K."/>
            <person name="Jones T."/>
            <person name="Grant M."/>
            <person name="Ambacheew D."/>
            <person name="Muzemil S."/>
            <person name="Studholme D.J."/>
        </authorList>
    </citation>
    <scope>NUCLEOTIDE SEQUENCE [LARGE SCALE GENOMIC DNA]</scope>
</reference>
<evidence type="ECO:0000313" key="2">
    <source>
        <dbReference type="EMBL" id="RRT68720.1"/>
    </source>
</evidence>
<gene>
    <name evidence="2" type="ORF">B296_00038064</name>
</gene>
<organism evidence="2 3">
    <name type="scientific">Ensete ventricosum</name>
    <name type="common">Abyssinian banana</name>
    <name type="synonym">Musa ensete</name>
    <dbReference type="NCBI Taxonomy" id="4639"/>
    <lineage>
        <taxon>Eukaryota</taxon>
        <taxon>Viridiplantae</taxon>
        <taxon>Streptophyta</taxon>
        <taxon>Embryophyta</taxon>
        <taxon>Tracheophyta</taxon>
        <taxon>Spermatophyta</taxon>
        <taxon>Magnoliopsida</taxon>
        <taxon>Liliopsida</taxon>
        <taxon>Zingiberales</taxon>
        <taxon>Musaceae</taxon>
        <taxon>Ensete</taxon>
    </lineage>
</organism>
<sequence length="172" mass="18962">LEEKNEAADDLNALKGFEHVCTYYNARFAVSVHTGVPSSAPNDQATDHFFRPRATDRESNALSSFSRFSLFFSSSSPSSSFSFPQLTPPEISRRQSKSTVTTRQRPATIEIDHYQSILGGNVAEKQPQSAVPPDSGWSVYRSANRPVPSDTVRIANLAIMNNPKHDTSLLDS</sequence>